<dbReference type="OMA" id="CAPHARW"/>
<dbReference type="UniPathway" id="UPA00379">
    <property type="reaction ID" value="UER00551"/>
</dbReference>
<dbReference type="InterPro" id="IPR006680">
    <property type="entry name" value="Amidohydro-rel"/>
</dbReference>
<gene>
    <name evidence="12" type="ORF">CAOG_005443</name>
</gene>
<evidence type="ECO:0000256" key="9">
    <source>
        <dbReference type="ARBA" id="ARBA00022833"/>
    </source>
</evidence>
<keyword evidence="13" id="KW-1185">Reference proteome</keyword>
<sequence>MSTSNKTYKLCVHNAAQLVTVCSQGERMKRGKAMDEVAIVENGTVVIGHDGRVAYAGPAADAPATATDADMVVNAAGKCVLPGFVDGHTHPFAMKLAGATYMDIHKMGGGIGFTVQHTRASSEEELQKLLQGRLDRMVRAGTTCVEAKSGYGLETATEMKMLKVLHRASKSHPITICSTYLGAHSVPKGTPVADYTKNIVEEQLPELKRLMDAGEIAPTAIDVFFEKGVFEREDTTRILQAGKQLGLLLNFHGDELNFVGAGELGGELGARAISHLEEVSDAGIAAMAQREVFGTLLPTTAYVLRIKPPPARKLIDGNVPVALGSDFNPNAHCLAMPFVMNLACVTMRMTMNESLVAATINAAGSLGVAQDHGSIEVGKLGNLVLIDAPRWEHVVYELYDPPIETVFIKGQVAHSRA</sequence>
<dbReference type="GO" id="GO:0050480">
    <property type="term" value="F:imidazolonepropionase activity"/>
    <property type="evidence" value="ECO:0007669"/>
    <property type="project" value="UniProtKB-EC"/>
</dbReference>
<dbReference type="GO" id="GO:0019557">
    <property type="term" value="P:L-histidine catabolic process to glutamate and formate"/>
    <property type="evidence" value="ECO:0007669"/>
    <property type="project" value="UniProtKB-UniPathway"/>
</dbReference>
<evidence type="ECO:0000256" key="3">
    <source>
        <dbReference type="ARBA" id="ARBA00008002"/>
    </source>
</evidence>
<evidence type="ECO:0000256" key="4">
    <source>
        <dbReference type="ARBA" id="ARBA00012864"/>
    </source>
</evidence>
<dbReference type="SUPFAM" id="SSF51338">
    <property type="entry name" value="Composite domain of metallo-dependent hydrolases"/>
    <property type="match status" value="1"/>
</dbReference>
<dbReference type="Gene3D" id="2.30.40.10">
    <property type="entry name" value="Urease, subunit C, domain 1"/>
    <property type="match status" value="1"/>
</dbReference>
<dbReference type="eggNOG" id="KOG3968">
    <property type="taxonomic scope" value="Eukaryota"/>
</dbReference>
<dbReference type="InterPro" id="IPR011059">
    <property type="entry name" value="Metal-dep_hydrolase_composite"/>
</dbReference>
<dbReference type="PANTHER" id="PTHR42752:SF1">
    <property type="entry name" value="IMIDAZOLONEPROPIONASE-RELATED"/>
    <property type="match status" value="1"/>
</dbReference>
<evidence type="ECO:0000313" key="13">
    <source>
        <dbReference type="Proteomes" id="UP000008743"/>
    </source>
</evidence>
<evidence type="ECO:0000256" key="10">
    <source>
        <dbReference type="ARBA" id="ARBA00023004"/>
    </source>
</evidence>
<dbReference type="FunFam" id="3.20.20.140:FF:000007">
    <property type="entry name" value="Imidazolonepropionase"/>
    <property type="match status" value="1"/>
</dbReference>
<dbReference type="GO" id="GO:0019556">
    <property type="term" value="P:L-histidine catabolic process to glutamate and formamide"/>
    <property type="evidence" value="ECO:0007669"/>
    <property type="project" value="UniProtKB-UniPathway"/>
</dbReference>
<proteinExistence type="inferred from homology"/>
<evidence type="ECO:0000256" key="5">
    <source>
        <dbReference type="ARBA" id="ARBA00013406"/>
    </source>
</evidence>
<dbReference type="GO" id="GO:0046872">
    <property type="term" value="F:metal ion binding"/>
    <property type="evidence" value="ECO:0007669"/>
    <property type="project" value="UniProtKB-KW"/>
</dbReference>
<dbReference type="InterPro" id="IPR032466">
    <property type="entry name" value="Metal_Hydrolase"/>
</dbReference>
<dbReference type="InterPro" id="IPR005920">
    <property type="entry name" value="HutI"/>
</dbReference>
<name>A0A0D2WTC3_CAPO3</name>
<keyword evidence="10" id="KW-0408">Iron</keyword>
<comment type="similarity">
    <text evidence="3">Belongs to the metallo-dependent hydrolases superfamily. HutI family.</text>
</comment>
<dbReference type="Proteomes" id="UP000008743">
    <property type="component" value="Unassembled WGS sequence"/>
</dbReference>
<protein>
    <recommendedName>
        <fullName evidence="5">Probable imidazolonepropionase</fullName>
        <ecNumber evidence="4">3.5.2.7</ecNumber>
    </recommendedName>
</protein>
<dbReference type="Gene3D" id="3.20.20.140">
    <property type="entry name" value="Metal-dependent hydrolases"/>
    <property type="match status" value="1"/>
</dbReference>
<accession>A0A0D2WTC3</accession>
<dbReference type="EMBL" id="KE346368">
    <property type="protein sequence ID" value="KJE94883.1"/>
    <property type="molecule type" value="Genomic_DNA"/>
</dbReference>
<comment type="pathway">
    <text evidence="2">Amino-acid degradation; L-histidine degradation into L-glutamate; N-formimidoyl-L-glutamate from L-histidine: step 3/3.</text>
</comment>
<evidence type="ECO:0000259" key="11">
    <source>
        <dbReference type="Pfam" id="PF01979"/>
    </source>
</evidence>
<dbReference type="SUPFAM" id="SSF51556">
    <property type="entry name" value="Metallo-dependent hydrolases"/>
    <property type="match status" value="1"/>
</dbReference>
<evidence type="ECO:0000256" key="1">
    <source>
        <dbReference type="ARBA" id="ARBA00000853"/>
    </source>
</evidence>
<keyword evidence="7" id="KW-0378">Hydrolase</keyword>
<dbReference type="PhylomeDB" id="A0A0D2WTC3"/>
<evidence type="ECO:0000256" key="8">
    <source>
        <dbReference type="ARBA" id="ARBA00022808"/>
    </source>
</evidence>
<reference evidence="13" key="1">
    <citation type="submission" date="2011-02" db="EMBL/GenBank/DDBJ databases">
        <title>The Genome Sequence of Capsaspora owczarzaki ATCC 30864.</title>
        <authorList>
            <person name="Russ C."/>
            <person name="Cuomo C."/>
            <person name="Burger G."/>
            <person name="Gray M.W."/>
            <person name="Holland P.W.H."/>
            <person name="King N."/>
            <person name="Lang F.B.F."/>
            <person name="Roger A.J."/>
            <person name="Ruiz-Trillo I."/>
            <person name="Young S.K."/>
            <person name="Zeng Q."/>
            <person name="Gargeya S."/>
            <person name="Alvarado L."/>
            <person name="Berlin A."/>
            <person name="Chapman S.B."/>
            <person name="Chen Z."/>
            <person name="Freedman E."/>
            <person name="Gellesch M."/>
            <person name="Goldberg J."/>
            <person name="Griggs A."/>
            <person name="Gujja S."/>
            <person name="Heilman E."/>
            <person name="Heiman D."/>
            <person name="Howarth C."/>
            <person name="Mehta T."/>
            <person name="Neiman D."/>
            <person name="Pearson M."/>
            <person name="Roberts A."/>
            <person name="Saif S."/>
            <person name="Shea T."/>
            <person name="Shenoy N."/>
            <person name="Sisk P."/>
            <person name="Stolte C."/>
            <person name="Sykes S."/>
            <person name="White J."/>
            <person name="Yandava C."/>
            <person name="Haas B."/>
            <person name="Nusbaum C."/>
            <person name="Birren B."/>
        </authorList>
    </citation>
    <scope>NUCLEOTIDE SEQUENCE</scope>
    <source>
        <strain evidence="13">ATCC 30864</strain>
    </source>
</reference>
<dbReference type="STRING" id="595528.A0A0D2WTC3"/>
<dbReference type="PANTHER" id="PTHR42752">
    <property type="entry name" value="IMIDAZOLONEPROPIONASE"/>
    <property type="match status" value="1"/>
</dbReference>
<dbReference type="EC" id="3.5.2.7" evidence="4"/>
<keyword evidence="9" id="KW-0862">Zinc</keyword>
<dbReference type="InParanoid" id="A0A0D2WTC3"/>
<dbReference type="OrthoDB" id="194468at2759"/>
<feature type="domain" description="Amidohydrolase-related" evidence="11">
    <location>
        <begin position="80"/>
        <end position="412"/>
    </location>
</feature>
<comment type="catalytic activity">
    <reaction evidence="1">
        <text>4-imidazolone-5-propanoate + H2O = N-formimidoyl-L-glutamate</text>
        <dbReference type="Rhea" id="RHEA:23660"/>
        <dbReference type="ChEBI" id="CHEBI:15377"/>
        <dbReference type="ChEBI" id="CHEBI:58928"/>
        <dbReference type="ChEBI" id="CHEBI:77893"/>
        <dbReference type="EC" id="3.5.2.7"/>
    </reaction>
</comment>
<evidence type="ECO:0000256" key="2">
    <source>
        <dbReference type="ARBA" id="ARBA00004758"/>
    </source>
</evidence>
<dbReference type="Pfam" id="PF01979">
    <property type="entry name" value="Amidohydro_1"/>
    <property type="match status" value="1"/>
</dbReference>
<dbReference type="MEROPS" id="M38.980"/>
<dbReference type="NCBIfam" id="TIGR01224">
    <property type="entry name" value="hutI"/>
    <property type="match status" value="1"/>
</dbReference>
<dbReference type="AlphaFoldDB" id="A0A0D2WTC3"/>
<evidence type="ECO:0000256" key="6">
    <source>
        <dbReference type="ARBA" id="ARBA00022723"/>
    </source>
</evidence>
<keyword evidence="6" id="KW-0479">Metal-binding</keyword>
<dbReference type="GO" id="GO:0005737">
    <property type="term" value="C:cytoplasm"/>
    <property type="evidence" value="ECO:0007669"/>
    <property type="project" value="InterPro"/>
</dbReference>
<keyword evidence="8" id="KW-0369">Histidine metabolism</keyword>
<evidence type="ECO:0000256" key="7">
    <source>
        <dbReference type="ARBA" id="ARBA00022801"/>
    </source>
</evidence>
<evidence type="ECO:0000313" key="12">
    <source>
        <dbReference type="EMBL" id="KJE94883.1"/>
    </source>
</evidence>
<organism evidence="12 13">
    <name type="scientific">Capsaspora owczarzaki (strain ATCC 30864)</name>
    <dbReference type="NCBI Taxonomy" id="595528"/>
    <lineage>
        <taxon>Eukaryota</taxon>
        <taxon>Filasterea</taxon>
        <taxon>Capsaspora</taxon>
    </lineage>
</organism>